<sequence>MALLTVDDVHAGYENFLVLTGASLRVEEGEIVCVIGPNGAGKSTLFKTIYGLLDPTRGEIRYDGRDITGSTQEELLTSGISYVLQRNAAFPDMSVRDNLELGAHVAGRNHDTAAAIEEVYEIFPALREYEDTPAGNLSGGQQQMVELGRGLMLDPELLLLDEPTAGLAPKAIDMIFEKIEAINDRGVTVLMIEQNVKTGVEHSDHVFVLENGSTHHDGDAATILDRPEIREAYLKVERDQ</sequence>
<dbReference type="EMBL" id="CP040332">
    <property type="protein sequence ID" value="QCS44845.1"/>
    <property type="molecule type" value="Genomic_DNA"/>
</dbReference>
<keyword evidence="7" id="KW-0614">Plasmid</keyword>
<dbReference type="InterPro" id="IPR027417">
    <property type="entry name" value="P-loop_NTPase"/>
</dbReference>
<organism evidence="7 8">
    <name type="scientific">Natrinema versiforme</name>
    <dbReference type="NCBI Taxonomy" id="88724"/>
    <lineage>
        <taxon>Archaea</taxon>
        <taxon>Methanobacteriati</taxon>
        <taxon>Methanobacteriota</taxon>
        <taxon>Stenosarchaea group</taxon>
        <taxon>Halobacteria</taxon>
        <taxon>Halobacteriales</taxon>
        <taxon>Natrialbaceae</taxon>
        <taxon>Natrinema</taxon>
    </lineage>
</organism>
<dbReference type="KEGG" id="nvr:FEJ81_21385"/>
<proteinExistence type="inferred from homology"/>
<name>A0A4P8WN98_9EURY</name>
<keyword evidence="5" id="KW-0029">Amino-acid transport</keyword>
<dbReference type="Gene3D" id="3.40.50.300">
    <property type="entry name" value="P-loop containing nucleotide triphosphate hydrolases"/>
    <property type="match status" value="1"/>
</dbReference>
<protein>
    <submittedName>
        <fullName evidence="7">ABC transporter ATP-binding protein</fullName>
    </submittedName>
</protein>
<dbReference type="InterPro" id="IPR003593">
    <property type="entry name" value="AAA+_ATPase"/>
</dbReference>
<dbReference type="Proteomes" id="UP000302218">
    <property type="component" value="Plasmid pNVE414"/>
</dbReference>
<dbReference type="AlphaFoldDB" id="A0A4P8WN98"/>
<evidence type="ECO:0000256" key="5">
    <source>
        <dbReference type="ARBA" id="ARBA00022970"/>
    </source>
</evidence>
<dbReference type="SUPFAM" id="SSF52540">
    <property type="entry name" value="P-loop containing nucleoside triphosphate hydrolases"/>
    <property type="match status" value="1"/>
</dbReference>
<dbReference type="InterPro" id="IPR052156">
    <property type="entry name" value="BCAA_Transport_ATP-bd_LivF"/>
</dbReference>
<dbReference type="SMART" id="SM00382">
    <property type="entry name" value="AAA"/>
    <property type="match status" value="1"/>
</dbReference>
<comment type="similarity">
    <text evidence="1">Belongs to the ABC transporter superfamily.</text>
</comment>
<reference evidence="8" key="1">
    <citation type="submission" date="2019-05" db="EMBL/GenBank/DDBJ databases">
        <title>Genome sequence and methylation pattern of the halophilic Archaeon Natrinema versiforme BOL5-4.</title>
        <authorList>
            <person name="DasSarma P."/>
            <person name="Anton B.P."/>
            <person name="DasSarma S.L."/>
            <person name="Martinez F.L."/>
            <person name="Guzman D."/>
            <person name="Roberts R.J."/>
            <person name="DasSarma S."/>
        </authorList>
    </citation>
    <scope>NUCLEOTIDE SEQUENCE [LARGE SCALE GENOMIC DNA]</scope>
    <source>
        <strain evidence="8">BOL5-4</strain>
        <plasmid evidence="8">pnve414</plasmid>
    </source>
</reference>
<evidence type="ECO:0000256" key="1">
    <source>
        <dbReference type="ARBA" id="ARBA00005417"/>
    </source>
</evidence>
<dbReference type="CDD" id="cd03224">
    <property type="entry name" value="ABC_TM1139_LivF_branched"/>
    <property type="match status" value="1"/>
</dbReference>
<evidence type="ECO:0000256" key="4">
    <source>
        <dbReference type="ARBA" id="ARBA00022840"/>
    </source>
</evidence>
<dbReference type="InterPro" id="IPR017871">
    <property type="entry name" value="ABC_transporter-like_CS"/>
</dbReference>
<evidence type="ECO:0000313" key="7">
    <source>
        <dbReference type="EMBL" id="QCS44845.1"/>
    </source>
</evidence>
<dbReference type="GO" id="GO:0015807">
    <property type="term" value="P:L-amino acid transport"/>
    <property type="evidence" value="ECO:0007669"/>
    <property type="project" value="TreeGrafter"/>
</dbReference>
<dbReference type="GO" id="GO:0005524">
    <property type="term" value="F:ATP binding"/>
    <property type="evidence" value="ECO:0007669"/>
    <property type="project" value="UniProtKB-KW"/>
</dbReference>
<dbReference type="InterPro" id="IPR003439">
    <property type="entry name" value="ABC_transporter-like_ATP-bd"/>
</dbReference>
<evidence type="ECO:0000256" key="3">
    <source>
        <dbReference type="ARBA" id="ARBA00022741"/>
    </source>
</evidence>
<accession>A0A4P8WN98</accession>
<keyword evidence="4 7" id="KW-0067">ATP-binding</keyword>
<feature type="domain" description="ABC transporter" evidence="6">
    <location>
        <begin position="4"/>
        <end position="236"/>
    </location>
</feature>
<geneLocation type="plasmid" evidence="8">
    <name>pnve414</name>
</geneLocation>
<dbReference type="Pfam" id="PF00005">
    <property type="entry name" value="ABC_tran"/>
    <property type="match status" value="1"/>
</dbReference>
<keyword evidence="3" id="KW-0547">Nucleotide-binding</keyword>
<dbReference type="GO" id="GO:0015658">
    <property type="term" value="F:branched-chain amino acid transmembrane transporter activity"/>
    <property type="evidence" value="ECO:0007669"/>
    <property type="project" value="TreeGrafter"/>
</dbReference>
<gene>
    <name evidence="7" type="ORF">FEJ81_21385</name>
</gene>
<dbReference type="RefSeq" id="WP_138247235.1">
    <property type="nucleotide sequence ID" value="NZ_CP040332.1"/>
</dbReference>
<evidence type="ECO:0000256" key="2">
    <source>
        <dbReference type="ARBA" id="ARBA00022448"/>
    </source>
</evidence>
<dbReference type="PANTHER" id="PTHR43820">
    <property type="entry name" value="HIGH-AFFINITY BRANCHED-CHAIN AMINO ACID TRANSPORT ATP-BINDING PROTEIN LIVF"/>
    <property type="match status" value="1"/>
</dbReference>
<dbReference type="GeneID" id="40267883"/>
<keyword evidence="2" id="KW-0813">Transport</keyword>
<dbReference type="PROSITE" id="PS00211">
    <property type="entry name" value="ABC_TRANSPORTER_1"/>
    <property type="match status" value="1"/>
</dbReference>
<dbReference type="PANTHER" id="PTHR43820:SF6">
    <property type="entry name" value="ABC TRANSPORTER ATP-BINDING PROTEIN"/>
    <property type="match status" value="1"/>
</dbReference>
<dbReference type="OrthoDB" id="97750at2157"/>
<evidence type="ECO:0000313" key="8">
    <source>
        <dbReference type="Proteomes" id="UP000302218"/>
    </source>
</evidence>
<dbReference type="PROSITE" id="PS50893">
    <property type="entry name" value="ABC_TRANSPORTER_2"/>
    <property type="match status" value="1"/>
</dbReference>
<evidence type="ECO:0000259" key="6">
    <source>
        <dbReference type="PROSITE" id="PS50893"/>
    </source>
</evidence>
<dbReference type="GO" id="GO:0016887">
    <property type="term" value="F:ATP hydrolysis activity"/>
    <property type="evidence" value="ECO:0007669"/>
    <property type="project" value="InterPro"/>
</dbReference>